<reference evidence="7 8" key="1">
    <citation type="journal article" date="2013" name="Nature">
        <title>Insights into bilaterian evolution from three spiralian genomes.</title>
        <authorList>
            <person name="Simakov O."/>
            <person name="Marletaz F."/>
            <person name="Cho S.J."/>
            <person name="Edsinger-Gonzales E."/>
            <person name="Havlak P."/>
            <person name="Hellsten U."/>
            <person name="Kuo D.H."/>
            <person name="Larsson T."/>
            <person name="Lv J."/>
            <person name="Arendt D."/>
            <person name="Savage R."/>
            <person name="Osoegawa K."/>
            <person name="de Jong P."/>
            <person name="Grimwood J."/>
            <person name="Chapman J.A."/>
            <person name="Shapiro H."/>
            <person name="Aerts A."/>
            <person name="Otillar R.P."/>
            <person name="Terry A.Y."/>
            <person name="Boore J.L."/>
            <person name="Grigoriev I.V."/>
            <person name="Lindberg D.R."/>
            <person name="Seaver E.C."/>
            <person name="Weisblat D.A."/>
            <person name="Putnam N.H."/>
            <person name="Rokhsar D.S."/>
        </authorList>
    </citation>
    <scope>NUCLEOTIDE SEQUENCE [LARGE SCALE GENOMIC DNA]</scope>
</reference>
<evidence type="ECO:0000256" key="4">
    <source>
        <dbReference type="ARBA" id="ARBA00022833"/>
    </source>
</evidence>
<evidence type="ECO:0000256" key="1">
    <source>
        <dbReference type="ARBA" id="ARBA00022723"/>
    </source>
</evidence>
<protein>
    <recommendedName>
        <fullName evidence="6">C2H2-type domain-containing protein</fullName>
    </recommendedName>
</protein>
<keyword evidence="1" id="KW-0479">Metal-binding</keyword>
<proteinExistence type="predicted"/>
<organism evidence="7 8">
    <name type="scientific">Lottia gigantea</name>
    <name type="common">Giant owl limpet</name>
    <dbReference type="NCBI Taxonomy" id="225164"/>
    <lineage>
        <taxon>Eukaryota</taxon>
        <taxon>Metazoa</taxon>
        <taxon>Spiralia</taxon>
        <taxon>Lophotrochozoa</taxon>
        <taxon>Mollusca</taxon>
        <taxon>Gastropoda</taxon>
        <taxon>Patellogastropoda</taxon>
        <taxon>Lottioidea</taxon>
        <taxon>Lottiidae</taxon>
        <taxon>Lottia</taxon>
    </lineage>
</organism>
<evidence type="ECO:0000256" key="5">
    <source>
        <dbReference type="PROSITE-ProRule" id="PRU00042"/>
    </source>
</evidence>
<dbReference type="EMBL" id="KB201701">
    <property type="protein sequence ID" value="ESO94983.1"/>
    <property type="molecule type" value="Genomic_DNA"/>
</dbReference>
<dbReference type="GO" id="GO:0005634">
    <property type="term" value="C:nucleus"/>
    <property type="evidence" value="ECO:0007669"/>
    <property type="project" value="TreeGrafter"/>
</dbReference>
<dbReference type="PANTHER" id="PTHR24409">
    <property type="entry name" value="ZINC FINGER PROTEIN 142"/>
    <property type="match status" value="1"/>
</dbReference>
<feature type="domain" description="C2H2-type" evidence="6">
    <location>
        <begin position="89"/>
        <end position="109"/>
    </location>
</feature>
<evidence type="ECO:0000259" key="6">
    <source>
        <dbReference type="PROSITE" id="PS50157"/>
    </source>
</evidence>
<dbReference type="InterPro" id="IPR013087">
    <property type="entry name" value="Znf_C2H2_type"/>
</dbReference>
<dbReference type="GO" id="GO:0000981">
    <property type="term" value="F:DNA-binding transcription factor activity, RNA polymerase II-specific"/>
    <property type="evidence" value="ECO:0007669"/>
    <property type="project" value="TreeGrafter"/>
</dbReference>
<dbReference type="AlphaFoldDB" id="V3ZU29"/>
<feature type="non-terminal residue" evidence="7">
    <location>
        <position position="1"/>
    </location>
</feature>
<dbReference type="SMART" id="SM00355">
    <property type="entry name" value="ZnF_C2H2"/>
    <property type="match status" value="4"/>
</dbReference>
<dbReference type="PROSITE" id="PS50157">
    <property type="entry name" value="ZINC_FINGER_C2H2_2"/>
    <property type="match status" value="3"/>
</dbReference>
<dbReference type="GO" id="GO:0008270">
    <property type="term" value="F:zinc ion binding"/>
    <property type="evidence" value="ECO:0007669"/>
    <property type="project" value="UniProtKB-KW"/>
</dbReference>
<feature type="domain" description="C2H2-type" evidence="6">
    <location>
        <begin position="4"/>
        <end position="32"/>
    </location>
</feature>
<dbReference type="KEGG" id="lgi:LOTGIDRAFT_76581"/>
<dbReference type="GO" id="GO:0000977">
    <property type="term" value="F:RNA polymerase II transcription regulatory region sequence-specific DNA binding"/>
    <property type="evidence" value="ECO:0007669"/>
    <property type="project" value="TreeGrafter"/>
</dbReference>
<dbReference type="HOGENOM" id="CLU_002678_42_11_1"/>
<evidence type="ECO:0000313" key="8">
    <source>
        <dbReference type="Proteomes" id="UP000030746"/>
    </source>
</evidence>
<dbReference type="RefSeq" id="XP_009054145.1">
    <property type="nucleotide sequence ID" value="XM_009055897.1"/>
</dbReference>
<sequence>ERFFPCIFCGKIFRHQPSLSRHVSAKHRAYRSTCPKCGQIFSHTKAMAEHHTLYEDGILKYRCSYCDKVLLHSASIQRHIKEKHYQVKYDCPNCGKSFSQKNYVTRHLK</sequence>
<accession>V3ZU29</accession>
<dbReference type="PANTHER" id="PTHR24409:SF295">
    <property type="entry name" value="AZ2-RELATED"/>
    <property type="match status" value="1"/>
</dbReference>
<gene>
    <name evidence="7" type="ORF">LOTGIDRAFT_76581</name>
</gene>
<dbReference type="PROSITE" id="PS00028">
    <property type="entry name" value="ZINC_FINGER_C2H2_1"/>
    <property type="match status" value="1"/>
</dbReference>
<name>V3ZU29_LOTGI</name>
<evidence type="ECO:0000256" key="2">
    <source>
        <dbReference type="ARBA" id="ARBA00022737"/>
    </source>
</evidence>
<keyword evidence="8" id="KW-1185">Reference proteome</keyword>
<dbReference type="InterPro" id="IPR036236">
    <property type="entry name" value="Znf_C2H2_sf"/>
</dbReference>
<evidence type="ECO:0000256" key="3">
    <source>
        <dbReference type="ARBA" id="ARBA00022771"/>
    </source>
</evidence>
<dbReference type="FunFam" id="3.30.160.60:FF:000110">
    <property type="entry name" value="Zinc finger protein-like"/>
    <property type="match status" value="1"/>
</dbReference>
<keyword evidence="4" id="KW-0862">Zinc</keyword>
<keyword evidence="2" id="KW-0677">Repeat</keyword>
<evidence type="ECO:0000313" key="7">
    <source>
        <dbReference type="EMBL" id="ESO94983.1"/>
    </source>
</evidence>
<dbReference type="SUPFAM" id="SSF57667">
    <property type="entry name" value="beta-beta-alpha zinc fingers"/>
    <property type="match status" value="2"/>
</dbReference>
<keyword evidence="3 5" id="KW-0863">Zinc-finger</keyword>
<dbReference type="Gene3D" id="3.30.160.60">
    <property type="entry name" value="Classic Zinc Finger"/>
    <property type="match status" value="3"/>
</dbReference>
<feature type="domain" description="C2H2-type" evidence="6">
    <location>
        <begin position="61"/>
        <end position="89"/>
    </location>
</feature>
<dbReference type="Pfam" id="PF00096">
    <property type="entry name" value="zf-C2H2"/>
    <property type="match status" value="1"/>
</dbReference>
<dbReference type="CTD" id="20252231"/>
<dbReference type="OrthoDB" id="6161472at2759"/>
<dbReference type="Proteomes" id="UP000030746">
    <property type="component" value="Unassembled WGS sequence"/>
</dbReference>
<feature type="non-terminal residue" evidence="7">
    <location>
        <position position="109"/>
    </location>
</feature>
<dbReference type="GeneID" id="20252231"/>